<evidence type="ECO:0000313" key="3">
    <source>
        <dbReference type="Proteomes" id="UP000317982"/>
    </source>
</evidence>
<dbReference type="Gene3D" id="3.30.420.40">
    <property type="match status" value="2"/>
</dbReference>
<dbReference type="InterPro" id="IPR002731">
    <property type="entry name" value="ATPase_BadF"/>
</dbReference>
<proteinExistence type="predicted"/>
<sequence length="358" mass="35812">MGPVTVVVALDAGNSKTDAIALRADGSVLATARGGGFRPVQDGVEVAMAALVDVIRRVLEAAGPGAGVAGAGVGVAGPGAGVAGPVAGGEGPAVALVAAYLANADFPVEVERYRGWLERLALGRRTVVGNDTVALLRSGTAGRSGVAVICGAGINCLGVGTDGTVFRFPALGKLSGDWGGGAGLAQEAMFVAARAEDGRGPATALAPAIAAHFGVGSAAAVAEELHFERIEPSRLHELAPLLFEAATAGDEVARTIVARQAEEIALMAGVALRRLNLTDQPVEVVLGGGVLAAGHEVLLDDVRARILAVAPRATLRIPAVSPLVGAALLALEELGAPPAAGERVRATYAQWSSPLVRT</sequence>
<protein>
    <submittedName>
        <fullName evidence="2">ATPase</fullName>
    </submittedName>
</protein>
<dbReference type="InterPro" id="IPR043129">
    <property type="entry name" value="ATPase_NBD"/>
</dbReference>
<dbReference type="OrthoDB" id="5524856at2"/>
<feature type="domain" description="ATPase BadF/BadG/BcrA/BcrD type" evidence="1">
    <location>
        <begin position="10"/>
        <end position="330"/>
    </location>
</feature>
<organism evidence="2 3">
    <name type="scientific">Cryptosporangium phraense</name>
    <dbReference type="NCBI Taxonomy" id="2593070"/>
    <lineage>
        <taxon>Bacteria</taxon>
        <taxon>Bacillati</taxon>
        <taxon>Actinomycetota</taxon>
        <taxon>Actinomycetes</taxon>
        <taxon>Cryptosporangiales</taxon>
        <taxon>Cryptosporangiaceae</taxon>
        <taxon>Cryptosporangium</taxon>
    </lineage>
</organism>
<dbReference type="PANTHER" id="PTHR43190:SF3">
    <property type="entry name" value="N-ACETYL-D-GLUCOSAMINE KINASE"/>
    <property type="match status" value="1"/>
</dbReference>
<dbReference type="InParanoid" id="A0A545AQ47"/>
<name>A0A545AQ47_9ACTN</name>
<evidence type="ECO:0000313" key="2">
    <source>
        <dbReference type="EMBL" id="TQS43413.1"/>
    </source>
</evidence>
<evidence type="ECO:0000259" key="1">
    <source>
        <dbReference type="Pfam" id="PF01869"/>
    </source>
</evidence>
<dbReference type="EMBL" id="VIRS01000013">
    <property type="protein sequence ID" value="TQS43413.1"/>
    <property type="molecule type" value="Genomic_DNA"/>
</dbReference>
<dbReference type="PANTHER" id="PTHR43190">
    <property type="entry name" value="N-ACETYL-D-GLUCOSAMINE KINASE"/>
    <property type="match status" value="1"/>
</dbReference>
<keyword evidence="3" id="KW-1185">Reference proteome</keyword>
<dbReference type="SUPFAM" id="SSF53067">
    <property type="entry name" value="Actin-like ATPase domain"/>
    <property type="match status" value="2"/>
</dbReference>
<reference evidence="2 3" key="1">
    <citation type="submission" date="2019-07" db="EMBL/GenBank/DDBJ databases">
        <title>Cryptosporangium phraense sp. nov., isolated from plant litter.</title>
        <authorList>
            <person name="Suriyachadkun C."/>
        </authorList>
    </citation>
    <scope>NUCLEOTIDE SEQUENCE [LARGE SCALE GENOMIC DNA]</scope>
    <source>
        <strain evidence="2 3">A-T 5661</strain>
    </source>
</reference>
<dbReference type="AlphaFoldDB" id="A0A545AQ47"/>
<gene>
    <name evidence="2" type="ORF">FL583_19470</name>
</gene>
<comment type="caution">
    <text evidence="2">The sequence shown here is derived from an EMBL/GenBank/DDBJ whole genome shotgun (WGS) entry which is preliminary data.</text>
</comment>
<accession>A0A545AQ47</accession>
<dbReference type="Proteomes" id="UP000317982">
    <property type="component" value="Unassembled WGS sequence"/>
</dbReference>
<dbReference type="InterPro" id="IPR052519">
    <property type="entry name" value="Euk-type_GlcNAc_Kinase"/>
</dbReference>
<dbReference type="Pfam" id="PF01869">
    <property type="entry name" value="BcrAD_BadFG"/>
    <property type="match status" value="1"/>
</dbReference>